<dbReference type="GO" id="GO:0080031">
    <property type="term" value="F:methyl salicylate esterase activity"/>
    <property type="evidence" value="ECO:0007669"/>
    <property type="project" value="TreeGrafter"/>
</dbReference>
<dbReference type="PANTHER" id="PTHR10992:SF1083">
    <property type="entry name" value="METHYLESTERASE 1"/>
    <property type="match status" value="1"/>
</dbReference>
<dbReference type="Pfam" id="PF12697">
    <property type="entry name" value="Abhydrolase_6"/>
    <property type="match status" value="1"/>
</dbReference>
<keyword evidence="4" id="KW-1185">Reference proteome</keyword>
<dbReference type="Proteomes" id="UP000834106">
    <property type="component" value="Chromosome 8"/>
</dbReference>
<evidence type="ECO:0000313" key="3">
    <source>
        <dbReference type="EMBL" id="CAI9766840.1"/>
    </source>
</evidence>
<feature type="domain" description="AB hydrolase-1" evidence="2">
    <location>
        <begin position="10"/>
        <end position="251"/>
    </location>
</feature>
<evidence type="ECO:0000256" key="1">
    <source>
        <dbReference type="ARBA" id="ARBA00022801"/>
    </source>
</evidence>
<dbReference type="AlphaFoldDB" id="A0AAD2DXE5"/>
<protein>
    <recommendedName>
        <fullName evidence="2">AB hydrolase-1 domain-containing protein</fullName>
    </recommendedName>
</protein>
<dbReference type="GO" id="GO:0080032">
    <property type="term" value="F:methyl jasmonate esterase activity"/>
    <property type="evidence" value="ECO:0007669"/>
    <property type="project" value="TreeGrafter"/>
</dbReference>
<dbReference type="SUPFAM" id="SSF53474">
    <property type="entry name" value="alpha/beta-Hydrolases"/>
    <property type="match status" value="1"/>
</dbReference>
<reference evidence="3" key="1">
    <citation type="submission" date="2023-05" db="EMBL/GenBank/DDBJ databases">
        <authorList>
            <person name="Huff M."/>
        </authorList>
    </citation>
    <scope>NUCLEOTIDE SEQUENCE</scope>
</reference>
<dbReference type="InterPro" id="IPR045889">
    <property type="entry name" value="MES/HNL"/>
</dbReference>
<gene>
    <name evidence="3" type="ORF">FPE_LOCUS14270</name>
</gene>
<dbReference type="FunFam" id="3.40.50.1820:FF:000051">
    <property type="entry name" value="(S)-hydroxynitrile lyase"/>
    <property type="match status" value="1"/>
</dbReference>
<evidence type="ECO:0000313" key="4">
    <source>
        <dbReference type="Proteomes" id="UP000834106"/>
    </source>
</evidence>
<dbReference type="InterPro" id="IPR000073">
    <property type="entry name" value="AB_hydrolase_1"/>
</dbReference>
<dbReference type="GO" id="GO:0009694">
    <property type="term" value="P:jasmonic acid metabolic process"/>
    <property type="evidence" value="ECO:0007669"/>
    <property type="project" value="TreeGrafter"/>
</dbReference>
<organism evidence="3 4">
    <name type="scientific">Fraxinus pennsylvanica</name>
    <dbReference type="NCBI Taxonomy" id="56036"/>
    <lineage>
        <taxon>Eukaryota</taxon>
        <taxon>Viridiplantae</taxon>
        <taxon>Streptophyta</taxon>
        <taxon>Embryophyta</taxon>
        <taxon>Tracheophyta</taxon>
        <taxon>Spermatophyta</taxon>
        <taxon>Magnoliopsida</taxon>
        <taxon>eudicotyledons</taxon>
        <taxon>Gunneridae</taxon>
        <taxon>Pentapetalae</taxon>
        <taxon>asterids</taxon>
        <taxon>lamiids</taxon>
        <taxon>Lamiales</taxon>
        <taxon>Oleaceae</taxon>
        <taxon>Oleeae</taxon>
        <taxon>Fraxinus</taxon>
    </lineage>
</organism>
<dbReference type="EMBL" id="OU503043">
    <property type="protein sequence ID" value="CAI9766840.1"/>
    <property type="molecule type" value="Genomic_DNA"/>
</dbReference>
<sequence>MTGEQQQKHFVLVHGICHGAWCWYRLQSLLEAEGHRITTIDLAASGINMKSLDESRTFFDYTQPLFEVMESIPTDEKVVLVGHSLGGLNIAAAMEKYPQKISIAVFIAAVMPDTVHRPIDFFEKAFEGATEEDLMDNQIVPFGRPEDHLVSMLFGPQYASSKLYQLCPPEDVVLAKVLMRPTLIYREDFSKMSAFSSEKYGSVKRAYIITGEDKTIKVKFQRWLIENVGATIVKEIKDADHMVMISKPHTLCQYLLDIAWDGKVPRP</sequence>
<name>A0AAD2DXE5_9LAMI</name>
<accession>A0AAD2DXE5</accession>
<dbReference type="PANTHER" id="PTHR10992">
    <property type="entry name" value="METHYLESTERASE FAMILY MEMBER"/>
    <property type="match status" value="1"/>
</dbReference>
<keyword evidence="1" id="KW-0378">Hydrolase</keyword>
<dbReference type="InterPro" id="IPR029058">
    <property type="entry name" value="AB_hydrolase_fold"/>
</dbReference>
<proteinExistence type="predicted"/>
<evidence type="ECO:0000259" key="2">
    <source>
        <dbReference type="Pfam" id="PF12697"/>
    </source>
</evidence>
<dbReference type="Gene3D" id="3.40.50.1820">
    <property type="entry name" value="alpha/beta hydrolase"/>
    <property type="match status" value="1"/>
</dbReference>
<dbReference type="GO" id="GO:0080030">
    <property type="term" value="F:methyl indole-3-acetate esterase activity"/>
    <property type="evidence" value="ECO:0007669"/>
    <property type="project" value="TreeGrafter"/>
</dbReference>
<dbReference type="GO" id="GO:0009696">
    <property type="term" value="P:salicylic acid metabolic process"/>
    <property type="evidence" value="ECO:0007669"/>
    <property type="project" value="TreeGrafter"/>
</dbReference>